<reference evidence="2 3" key="1">
    <citation type="journal article" date="2024" name="J Genomics">
        <title>Draft genome sequencing and assembly of Favolaschia claudopus CIRM-BRFM 2984 isolated from oak limbs.</title>
        <authorList>
            <person name="Navarro D."/>
            <person name="Drula E."/>
            <person name="Chaduli D."/>
            <person name="Cazenave R."/>
            <person name="Ahrendt S."/>
            <person name="Wang J."/>
            <person name="Lipzen A."/>
            <person name="Daum C."/>
            <person name="Barry K."/>
            <person name="Grigoriev I.V."/>
            <person name="Favel A."/>
            <person name="Rosso M.N."/>
            <person name="Martin F."/>
        </authorList>
    </citation>
    <scope>NUCLEOTIDE SEQUENCE [LARGE SCALE GENOMIC DNA]</scope>
    <source>
        <strain evidence="2 3">CIRM-BRFM 2984</strain>
    </source>
</reference>
<dbReference type="Proteomes" id="UP001362999">
    <property type="component" value="Unassembled WGS sequence"/>
</dbReference>
<dbReference type="InterPro" id="IPR036047">
    <property type="entry name" value="F-box-like_dom_sf"/>
</dbReference>
<gene>
    <name evidence="2" type="ORF">R3P38DRAFT_3040240</name>
</gene>
<dbReference type="SUPFAM" id="SSF81383">
    <property type="entry name" value="F-box domain"/>
    <property type="match status" value="1"/>
</dbReference>
<dbReference type="EMBL" id="JAWWNJ010000077">
    <property type="protein sequence ID" value="KAK7005896.1"/>
    <property type="molecule type" value="Genomic_DNA"/>
</dbReference>
<proteinExistence type="predicted"/>
<keyword evidence="3" id="KW-1185">Reference proteome</keyword>
<dbReference type="Pfam" id="PF12937">
    <property type="entry name" value="F-box-like"/>
    <property type="match status" value="1"/>
</dbReference>
<dbReference type="SUPFAM" id="SSF52047">
    <property type="entry name" value="RNI-like"/>
    <property type="match status" value="1"/>
</dbReference>
<evidence type="ECO:0000313" key="2">
    <source>
        <dbReference type="EMBL" id="KAK7005896.1"/>
    </source>
</evidence>
<protein>
    <recommendedName>
        <fullName evidence="1">F-box domain-containing protein</fullName>
    </recommendedName>
</protein>
<feature type="domain" description="F-box" evidence="1">
    <location>
        <begin position="38"/>
        <end position="91"/>
    </location>
</feature>
<dbReference type="InterPro" id="IPR032675">
    <property type="entry name" value="LRR_dom_sf"/>
</dbReference>
<sequence>MPALTLAAREGRSRVVEDQIFHMKLALRKYSARRCPASRLPVELWDMIFEECVFSRAAEPNVTEAPLNVSQVCRRWRSIALSNPVLWATFALSTTERHTQSDRALQSIHKICQLWLLRAENRPLSVSLTQAEGFCCDNDSGVGPISLLLDDVLSYSTRLRQLSVRAPEVCLFPLESPNLYLPVLEHLKIESPWHSRVAPDLIMSADMAPRLRRVSILQTSFDTAHIGLDYTQLTHLTLVPAPTAPAHVFWAADDALTFLTEAPLIQVIHLAINDFTPIRRTLAQSDSLLSLSLEFRDALSGAPRRFLRIGAFFSLLYTPNLRHLSLCDRGAADRVLWPMQQYLIKWPQDQFLAYLRSTQLRALALEHLPLYETQVIECLQQVPKLVELVLEALPHTGSQRNVGDILLGALTSWNVPPNGVPIAPALRSLEFRHCGKRCTEQALILMVDSRKGVLKYLRVHRSTLPSRELAECMALWNVAVDVYY</sequence>
<dbReference type="InterPro" id="IPR001810">
    <property type="entry name" value="F-box_dom"/>
</dbReference>
<comment type="caution">
    <text evidence="2">The sequence shown here is derived from an EMBL/GenBank/DDBJ whole genome shotgun (WGS) entry which is preliminary data.</text>
</comment>
<accession>A0AAW0A9R1</accession>
<name>A0AAW0A9R1_9AGAR</name>
<evidence type="ECO:0000313" key="3">
    <source>
        <dbReference type="Proteomes" id="UP001362999"/>
    </source>
</evidence>
<dbReference type="Gene3D" id="3.80.10.10">
    <property type="entry name" value="Ribonuclease Inhibitor"/>
    <property type="match status" value="1"/>
</dbReference>
<dbReference type="Gene3D" id="1.20.1280.50">
    <property type="match status" value="1"/>
</dbReference>
<evidence type="ECO:0000259" key="1">
    <source>
        <dbReference type="Pfam" id="PF12937"/>
    </source>
</evidence>
<dbReference type="AlphaFoldDB" id="A0AAW0A9R1"/>
<organism evidence="2 3">
    <name type="scientific">Favolaschia claudopus</name>
    <dbReference type="NCBI Taxonomy" id="2862362"/>
    <lineage>
        <taxon>Eukaryota</taxon>
        <taxon>Fungi</taxon>
        <taxon>Dikarya</taxon>
        <taxon>Basidiomycota</taxon>
        <taxon>Agaricomycotina</taxon>
        <taxon>Agaricomycetes</taxon>
        <taxon>Agaricomycetidae</taxon>
        <taxon>Agaricales</taxon>
        <taxon>Marasmiineae</taxon>
        <taxon>Mycenaceae</taxon>
        <taxon>Favolaschia</taxon>
    </lineage>
</organism>